<dbReference type="Pfam" id="PF07686">
    <property type="entry name" value="V-set"/>
    <property type="match status" value="1"/>
</dbReference>
<feature type="domain" description="Ig-like" evidence="8">
    <location>
        <begin position="480"/>
        <end position="581"/>
    </location>
</feature>
<dbReference type="SMART" id="SM00409">
    <property type="entry name" value="IG"/>
    <property type="match status" value="4"/>
</dbReference>
<evidence type="ECO:0000313" key="9">
    <source>
        <dbReference type="Proteomes" id="UP001652621"/>
    </source>
</evidence>
<feature type="compositionally biased region" description="Basic and acidic residues" evidence="6">
    <location>
        <begin position="1267"/>
        <end position="1281"/>
    </location>
</feature>
<evidence type="ECO:0000256" key="4">
    <source>
        <dbReference type="ARBA" id="ARBA00023136"/>
    </source>
</evidence>
<dbReference type="GeneID" id="101894331"/>
<dbReference type="SUPFAM" id="SSF48726">
    <property type="entry name" value="Immunoglobulin"/>
    <property type="match status" value="5"/>
</dbReference>
<organism evidence="9 10">
    <name type="scientific">Musca domestica</name>
    <name type="common">House fly</name>
    <dbReference type="NCBI Taxonomy" id="7370"/>
    <lineage>
        <taxon>Eukaryota</taxon>
        <taxon>Metazoa</taxon>
        <taxon>Ecdysozoa</taxon>
        <taxon>Arthropoda</taxon>
        <taxon>Hexapoda</taxon>
        <taxon>Insecta</taxon>
        <taxon>Pterygota</taxon>
        <taxon>Neoptera</taxon>
        <taxon>Endopterygota</taxon>
        <taxon>Diptera</taxon>
        <taxon>Brachycera</taxon>
        <taxon>Muscomorpha</taxon>
        <taxon>Muscoidea</taxon>
        <taxon>Muscidae</taxon>
        <taxon>Musca</taxon>
    </lineage>
</organism>
<dbReference type="RefSeq" id="XP_058979544.1">
    <property type="nucleotide sequence ID" value="XM_059123561.1"/>
</dbReference>
<keyword evidence="2 7" id="KW-0812">Transmembrane</keyword>
<dbReference type="InterPro" id="IPR003598">
    <property type="entry name" value="Ig_sub2"/>
</dbReference>
<gene>
    <name evidence="10" type="primary">LOC101894331</name>
</gene>
<dbReference type="InterPro" id="IPR013106">
    <property type="entry name" value="Ig_V-set"/>
</dbReference>
<feature type="region of interest" description="Disordered" evidence="6">
    <location>
        <begin position="1224"/>
        <end position="1304"/>
    </location>
</feature>
<evidence type="ECO:0000259" key="8">
    <source>
        <dbReference type="PROSITE" id="PS50835"/>
    </source>
</evidence>
<name>A0ABM3V179_MUSDO</name>
<feature type="domain" description="Ig-like" evidence="8">
    <location>
        <begin position="178"/>
        <end position="277"/>
    </location>
</feature>
<dbReference type="Gene3D" id="2.60.40.10">
    <property type="entry name" value="Immunoglobulins"/>
    <property type="match status" value="4"/>
</dbReference>
<feature type="compositionally biased region" description="Low complexity" evidence="6">
    <location>
        <begin position="660"/>
        <end position="669"/>
    </location>
</feature>
<feature type="compositionally biased region" description="Low complexity" evidence="6">
    <location>
        <begin position="1525"/>
        <end position="1540"/>
    </location>
</feature>
<dbReference type="Pfam" id="PF08205">
    <property type="entry name" value="C2-set_2"/>
    <property type="match status" value="1"/>
</dbReference>
<feature type="compositionally biased region" description="Polar residues" evidence="6">
    <location>
        <begin position="1040"/>
        <end position="1063"/>
    </location>
</feature>
<feature type="region of interest" description="Disordered" evidence="6">
    <location>
        <begin position="659"/>
        <end position="703"/>
    </location>
</feature>
<feature type="domain" description="Ig-like" evidence="8">
    <location>
        <begin position="61"/>
        <end position="173"/>
    </location>
</feature>
<comment type="subcellular location">
    <subcellularLocation>
        <location evidence="1">Membrane</location>
        <topology evidence="1">Single-pass membrane protein</topology>
    </subcellularLocation>
</comment>
<dbReference type="Pfam" id="PF13927">
    <property type="entry name" value="Ig_3"/>
    <property type="match status" value="2"/>
</dbReference>
<dbReference type="InterPro" id="IPR036179">
    <property type="entry name" value="Ig-like_dom_sf"/>
</dbReference>
<feature type="compositionally biased region" description="Basic residues" evidence="6">
    <location>
        <begin position="893"/>
        <end position="902"/>
    </location>
</feature>
<dbReference type="PANTHER" id="PTHR23278:SF26">
    <property type="entry name" value="SIDESTEP III, ISOFORM O"/>
    <property type="match status" value="1"/>
</dbReference>
<evidence type="ECO:0000256" key="7">
    <source>
        <dbReference type="SAM" id="Phobius"/>
    </source>
</evidence>
<feature type="region of interest" description="Disordered" evidence="6">
    <location>
        <begin position="2099"/>
        <end position="2118"/>
    </location>
</feature>
<feature type="compositionally biased region" description="Low complexity" evidence="6">
    <location>
        <begin position="855"/>
        <end position="876"/>
    </location>
</feature>
<feature type="compositionally biased region" description="Basic and acidic residues" evidence="6">
    <location>
        <begin position="919"/>
        <end position="932"/>
    </location>
</feature>
<evidence type="ECO:0000256" key="3">
    <source>
        <dbReference type="ARBA" id="ARBA00022989"/>
    </source>
</evidence>
<feature type="compositionally biased region" description="Gly residues" evidence="6">
    <location>
        <begin position="670"/>
        <end position="679"/>
    </location>
</feature>
<feature type="compositionally biased region" description="Low complexity" evidence="6">
    <location>
        <begin position="1434"/>
        <end position="1457"/>
    </location>
</feature>
<feature type="compositionally biased region" description="Low complexity" evidence="6">
    <location>
        <begin position="2067"/>
        <end position="2091"/>
    </location>
</feature>
<sequence length="2118" mass="230847">MIPHNAVDVVSMANMDLLKQRRISMLFTWRRCLGLVTLLLIFVANLSSTSAQIDWDDDEDPVSTVAVEAVLGRTATLPCDIEPEAKDDRVYMVLWFRESAGKPLYSFDVRGRPFEKALYWSDTNSFGPRAYFVTTTQPAKLQVDNIQLDDEGVYRCRVDFQNSPTRNHRINLTVIVPPHQILVYDASGRDVAGAVGPLFEGDNIVLTCEVRGGRPEPIVTWMNGSQQLESGNGVSMGRHVTVNRLEVPHITRSALNNTYRCQASNTKLVPPVERSIRIDMLLKPTSVSLTNKLKVFSTGVQYNLTCIVEGSVPDTEIKWTQNNRPFKRGTLSTSQVNGKVISTLTFNPQPEDDGTLLKCEGSNPRLQNSALEDTLMLNVMYPPQVTLSLGSTLKPDDIKEGDDVYFECHIKANPKEHRITWSHNGVPVTQNVSWGIIISTRSLVLQRVARVHAGLYACSAANDRGETTSAMVNLRIRYAPVCSTNTLVVIGASLEEAVPIPCRVNSDPPEIEFEWTFSSSGEHFAVPSAHYATIQETTTTTGDIHRTIVESNDTHFETYVETVSELIYTPKGERDYGTLACWGRNSIGKQSEPCLFQVVPAAKPGALRNCTLRPYVVTSASLNSSNQTTMHANQMMMPTQYGRHETNFPHMEFVRERHNNNNNHAADGGPASGRGGATGVGRNSKQEVNPASHASNNGKHASKIHNKINNEGIKGSKANGAGGARTNSNINQQNVIQRQQQQQQQMIQQKYRRPLSPQQMQLLKKRTTFTPSVALAGLKRQQQDKNKQQLPQNKSLSPQTQQHRPNNKNKIVNRQQQQHSSEEATAASVIKAKQGPQAAALTASKAFINNQSDGLSLSASPPASTTTTTTVSASAAQGSHGKNKMLINTTGGNKKKLLRAKRAAATANAAESKPVAGNDKNHSHIKSNDDVVTKIAKKQHQNGKKTSTKRHNGKVANKHAAHGGKEKSNLSLGREASIEESATKKVVVAKSNRYQSKNNSNSKNRDNNKHLKNTQQRAINTIGAIHHRHQQQRQHEEQQPTKYHQQTGKDVSVSTHGESSKSGTLAGKLNHSSKLQKRLAKRDVALHYQQKQQAADEESRATAVGSETSKIYYQTLQQEHLTTDKANEYDSNGSKEHSSNQHEFNNALRHTAAGNIQGAGDNSIELQDKKRIRKSLNPNEDNKEIFYAQLLSDNNNKNNNHKIFNTTAMATSKSNNNSIIAATGQTNKNSLTSSKRQPKVQMPPNKPEITNQLVQQQQTQKQQQQYHHLDSLKSYDDDLNSKESINAAGPGPNPSVDESDDDDPTMALESVDIFENNILQYNKHNSNNSNSLLNEIPNQDEDNETLVGLDDDNEDLHQTAELMEEDDEDMGLEEEEDDLDMEADVDETDDDLLAEIVEDYSLNDSKVLDEVLSSLDSAMQRQNVNYSAVAAAAAATTTSTTTTTTTASTSTRTPASSLPVASALTQQRDNSNNNNNNNRRNEHNNNQQNDDHHHYYHHQQQQYLNGHSPYPPPADTERADDVDDNTTTADNDSLDTNDLNNEPHFDYSRMEYSFHNGIATHSLVSPYGGPVASASDMLGNGIGGIGNGGGGGTINFDNYDNIIYSTMELECMPGYDGGLQQHYYLEAYDSKTKKLRLNTTSTYADVPIFRIDLSDLTPMDYYPDPNPALHLVVYSVNQKGRSEAIVLENVPINEAEKRSDGRMGLSILPIAALLTGTLFTVGIAVLFVVVVAVRKRRCQGGRNMCDDKDKHLGMDVTVTAPLETGPGHQRLVVAYTLKQGIEKQPDILSAQKTTTGSVTSSPLGNRPSGGIFIDTNTSNGGVGSKAGNYTGNGGVVGVGNNSTTGNYDSPTMNYNDASTTDPLQQQLNSPPSQSSTLKLGSDSNRKPYQTPPLLYDALNRHDISRYDPLPLAMNYGGSNTTLSSGGSAGNHSLTNNATTSLMQSNLSNGHYGSNHHHTLPHPTSMAMQQQQQQQLASSATHQAMGSEKLSIADYLTASSLIDYNLSKAATGMLSNTITGAGGGGGVGGIGSNSGNGSSNSIMGHMTLPKGLGLGSIMGGGSTNQPVTAQTSASASATSTTPNSTITPSSSSNLAITQKTNTNRNHIITDTLPGPESCV</sequence>
<feature type="transmembrane region" description="Helical" evidence="7">
    <location>
        <begin position="1707"/>
        <end position="1733"/>
    </location>
</feature>
<evidence type="ECO:0000256" key="1">
    <source>
        <dbReference type="ARBA" id="ARBA00004167"/>
    </source>
</evidence>
<feature type="compositionally biased region" description="Low complexity" evidence="6">
    <location>
        <begin position="1466"/>
        <end position="1478"/>
    </location>
</feature>
<keyword evidence="4 7" id="KW-0472">Membrane</keyword>
<evidence type="ECO:0000256" key="5">
    <source>
        <dbReference type="ARBA" id="ARBA00023157"/>
    </source>
</evidence>
<dbReference type="InterPro" id="IPR003599">
    <property type="entry name" value="Ig_sub"/>
</dbReference>
<feature type="region of interest" description="Disordered" evidence="6">
    <location>
        <begin position="779"/>
        <end position="830"/>
    </location>
</feature>
<feature type="compositionally biased region" description="Polar residues" evidence="6">
    <location>
        <begin position="795"/>
        <end position="819"/>
    </location>
</feature>
<evidence type="ECO:0000256" key="6">
    <source>
        <dbReference type="SAM" id="MobiDB-lite"/>
    </source>
</evidence>
<feature type="region of interest" description="Disordered" evidence="6">
    <location>
        <begin position="1434"/>
        <end position="1542"/>
    </location>
</feature>
<keyword evidence="5" id="KW-1015">Disulfide bond</keyword>
<evidence type="ECO:0000313" key="10">
    <source>
        <dbReference type="RefSeq" id="XP_058979544.1"/>
    </source>
</evidence>
<feature type="compositionally biased region" description="Polar residues" evidence="6">
    <location>
        <begin position="686"/>
        <end position="699"/>
    </location>
</feature>
<dbReference type="InterPro" id="IPR013783">
    <property type="entry name" value="Ig-like_fold"/>
</dbReference>
<keyword evidence="3 7" id="KW-1133">Transmembrane helix</keyword>
<dbReference type="PANTHER" id="PTHR23278">
    <property type="entry name" value="SIDESTEP PROTEIN"/>
    <property type="match status" value="1"/>
</dbReference>
<feature type="compositionally biased region" description="Low complexity" evidence="6">
    <location>
        <begin position="1252"/>
        <end position="1265"/>
    </location>
</feature>
<feature type="compositionally biased region" description="Low complexity" evidence="6">
    <location>
        <begin position="1862"/>
        <end position="1877"/>
    </location>
</feature>
<accession>A0ABM3V179</accession>
<feature type="domain" description="Ig-like" evidence="8">
    <location>
        <begin position="383"/>
        <end position="473"/>
    </location>
</feature>
<feature type="domain" description="Ig-like" evidence="8">
    <location>
        <begin position="284"/>
        <end position="378"/>
    </location>
</feature>
<dbReference type="Proteomes" id="UP001652621">
    <property type="component" value="Unplaced"/>
</dbReference>
<dbReference type="CDD" id="cd00096">
    <property type="entry name" value="Ig"/>
    <property type="match status" value="1"/>
</dbReference>
<dbReference type="SMART" id="SM00408">
    <property type="entry name" value="IGc2"/>
    <property type="match status" value="3"/>
</dbReference>
<dbReference type="PROSITE" id="PS50835">
    <property type="entry name" value="IG_LIKE"/>
    <property type="match status" value="5"/>
</dbReference>
<feature type="region of interest" description="Disordered" evidence="6">
    <location>
        <begin position="1840"/>
        <end position="1892"/>
    </location>
</feature>
<dbReference type="InterPro" id="IPR007110">
    <property type="entry name" value="Ig-like_dom"/>
</dbReference>
<dbReference type="InterPro" id="IPR013162">
    <property type="entry name" value="CD80_C2-set"/>
</dbReference>
<feature type="compositionally biased region" description="Polar residues" evidence="6">
    <location>
        <begin position="1847"/>
        <end position="1861"/>
    </location>
</feature>
<reference evidence="10" key="1">
    <citation type="submission" date="2025-08" db="UniProtKB">
        <authorList>
            <consortium name="RefSeq"/>
        </authorList>
    </citation>
    <scope>IDENTIFICATION</scope>
    <source>
        <strain evidence="10">Aabys</strain>
        <tissue evidence="10">Whole body</tissue>
    </source>
</reference>
<proteinExistence type="predicted"/>
<feature type="compositionally biased region" description="Low complexity" evidence="6">
    <location>
        <begin position="990"/>
        <end position="1002"/>
    </location>
</feature>
<feature type="region of interest" description="Disordered" evidence="6">
    <location>
        <begin position="1026"/>
        <end position="1075"/>
    </location>
</feature>
<protein>
    <submittedName>
        <fullName evidence="10">Uncharacterized protein LOC101894331</fullName>
    </submittedName>
</protein>
<feature type="compositionally biased region" description="Polar residues" evidence="6">
    <location>
        <begin position="1224"/>
        <end position="1235"/>
    </location>
</feature>
<feature type="compositionally biased region" description="Basic and acidic residues" evidence="6">
    <location>
        <begin position="1479"/>
        <end position="1493"/>
    </location>
</feature>
<feature type="region of interest" description="Disordered" evidence="6">
    <location>
        <begin position="853"/>
        <end position="1010"/>
    </location>
</feature>
<feature type="region of interest" description="Disordered" evidence="6">
    <location>
        <begin position="2053"/>
        <end position="2091"/>
    </location>
</feature>
<feature type="compositionally biased region" description="Basic residues" evidence="6">
    <location>
        <begin position="935"/>
        <end position="962"/>
    </location>
</feature>
<keyword evidence="9" id="KW-1185">Reference proteome</keyword>
<evidence type="ECO:0000256" key="2">
    <source>
        <dbReference type="ARBA" id="ARBA00022692"/>
    </source>
</evidence>